<keyword evidence="7" id="KW-1185">Reference proteome</keyword>
<dbReference type="EMBL" id="JARQZJ010000092">
    <property type="protein sequence ID" value="KAK9884338.1"/>
    <property type="molecule type" value="Genomic_DNA"/>
</dbReference>
<keyword evidence="2 5" id="KW-0812">Transmembrane</keyword>
<organism evidence="6 7">
    <name type="scientific">Henosepilachna vigintioctopunctata</name>
    <dbReference type="NCBI Taxonomy" id="420089"/>
    <lineage>
        <taxon>Eukaryota</taxon>
        <taxon>Metazoa</taxon>
        <taxon>Ecdysozoa</taxon>
        <taxon>Arthropoda</taxon>
        <taxon>Hexapoda</taxon>
        <taxon>Insecta</taxon>
        <taxon>Pterygota</taxon>
        <taxon>Neoptera</taxon>
        <taxon>Endopterygota</taxon>
        <taxon>Coleoptera</taxon>
        <taxon>Polyphaga</taxon>
        <taxon>Cucujiformia</taxon>
        <taxon>Coccinelloidea</taxon>
        <taxon>Coccinellidae</taxon>
        <taxon>Epilachninae</taxon>
        <taxon>Epilachnini</taxon>
        <taxon>Henosepilachna</taxon>
    </lineage>
</organism>
<dbReference type="GO" id="GO:0043066">
    <property type="term" value="P:negative regulation of apoptotic process"/>
    <property type="evidence" value="ECO:0007669"/>
    <property type="project" value="TreeGrafter"/>
</dbReference>
<proteinExistence type="inferred from homology"/>
<name>A0AAW1UT63_9CUCU</name>
<feature type="transmembrane region" description="Helical" evidence="5">
    <location>
        <begin position="169"/>
        <end position="188"/>
    </location>
</feature>
<evidence type="ECO:0000256" key="4">
    <source>
        <dbReference type="ARBA" id="ARBA00023136"/>
    </source>
</evidence>
<evidence type="ECO:0000313" key="6">
    <source>
        <dbReference type="EMBL" id="KAK9884338.1"/>
    </source>
</evidence>
<comment type="similarity">
    <text evidence="5">Belongs to the BI1 family.</text>
</comment>
<reference evidence="6 7" key="1">
    <citation type="submission" date="2023-03" db="EMBL/GenBank/DDBJ databases">
        <title>Genome insight into feeding habits of ladybird beetles.</title>
        <authorList>
            <person name="Li H.-S."/>
            <person name="Huang Y.-H."/>
            <person name="Pang H."/>
        </authorList>
    </citation>
    <scope>NUCLEOTIDE SEQUENCE [LARGE SCALE GENOMIC DNA]</scope>
    <source>
        <strain evidence="6">SYSU_2023b</strain>
        <tissue evidence="6">Whole body</tissue>
    </source>
</reference>
<dbReference type="CDD" id="cd10429">
    <property type="entry name" value="GAAP_like"/>
    <property type="match status" value="1"/>
</dbReference>
<dbReference type="InterPro" id="IPR006214">
    <property type="entry name" value="Bax_inhibitor_1-related"/>
</dbReference>
<feature type="transmembrane region" description="Helical" evidence="5">
    <location>
        <begin position="224"/>
        <end position="246"/>
    </location>
</feature>
<evidence type="ECO:0000256" key="2">
    <source>
        <dbReference type="ARBA" id="ARBA00022692"/>
    </source>
</evidence>
<accession>A0AAW1UT63</accession>
<protein>
    <submittedName>
        <fullName evidence="6">Uncharacterized protein</fullName>
    </submittedName>
</protein>
<dbReference type="PANTHER" id="PTHR23291:SF50">
    <property type="entry name" value="PROTEIN LIFEGUARD 4"/>
    <property type="match status" value="1"/>
</dbReference>
<feature type="transmembrane region" description="Helical" evidence="5">
    <location>
        <begin position="112"/>
        <end position="133"/>
    </location>
</feature>
<evidence type="ECO:0000313" key="7">
    <source>
        <dbReference type="Proteomes" id="UP001431783"/>
    </source>
</evidence>
<comment type="caution">
    <text evidence="6">The sequence shown here is derived from an EMBL/GenBank/DDBJ whole genome shotgun (WGS) entry which is preliminary data.</text>
</comment>
<keyword evidence="4 5" id="KW-0472">Membrane</keyword>
<gene>
    <name evidence="6" type="ORF">WA026_005288</name>
</gene>
<evidence type="ECO:0000256" key="3">
    <source>
        <dbReference type="ARBA" id="ARBA00022989"/>
    </source>
</evidence>
<sequence>MASTTPILQEDYERGDKMDDEDYEYNIQDDFAYRNNVANAPKAIRLGFMRKVYGLLTMQLFLTTIVAAICMYTAPLKAFVQTNPWMIISSMILSFVILIALHFKRKDTPTNLILLAAFTVVEAYTIGVVVSFYDKDVVIEALFLTLAVVGGLTIYSFQTKRDYSSSYSLLFAGLCVLLIGGCIQLFMQSSTFDMILAIGGAFLFSMFIVVDTHLMMHHISPEEYILATINLYLDILNLFLHILRILQAAKN</sequence>
<feature type="transmembrane region" description="Helical" evidence="5">
    <location>
        <begin position="194"/>
        <end position="212"/>
    </location>
</feature>
<dbReference type="Pfam" id="PF01027">
    <property type="entry name" value="Bax1-I"/>
    <property type="match status" value="1"/>
</dbReference>
<evidence type="ECO:0000256" key="5">
    <source>
        <dbReference type="RuleBase" id="RU004379"/>
    </source>
</evidence>
<dbReference type="AlphaFoldDB" id="A0AAW1UT63"/>
<feature type="transmembrane region" description="Helical" evidence="5">
    <location>
        <begin position="139"/>
        <end position="157"/>
    </location>
</feature>
<dbReference type="Proteomes" id="UP001431783">
    <property type="component" value="Unassembled WGS sequence"/>
</dbReference>
<dbReference type="GO" id="GO:0016020">
    <property type="term" value="C:membrane"/>
    <property type="evidence" value="ECO:0007669"/>
    <property type="project" value="UniProtKB-SubCell"/>
</dbReference>
<evidence type="ECO:0000256" key="1">
    <source>
        <dbReference type="ARBA" id="ARBA00004141"/>
    </source>
</evidence>
<keyword evidence="3 5" id="KW-1133">Transmembrane helix</keyword>
<dbReference type="PANTHER" id="PTHR23291">
    <property type="entry name" value="BAX INHIBITOR-RELATED"/>
    <property type="match status" value="1"/>
</dbReference>
<feature type="transmembrane region" description="Helical" evidence="5">
    <location>
        <begin position="52"/>
        <end position="74"/>
    </location>
</feature>
<comment type="subcellular location">
    <subcellularLocation>
        <location evidence="1">Membrane</location>
        <topology evidence="1">Multi-pass membrane protein</topology>
    </subcellularLocation>
</comment>
<feature type="transmembrane region" description="Helical" evidence="5">
    <location>
        <begin position="86"/>
        <end position="103"/>
    </location>
</feature>